<dbReference type="Proteomes" id="UP001208912">
    <property type="component" value="Unassembled WGS sequence"/>
</dbReference>
<evidence type="ECO:0000313" key="4">
    <source>
        <dbReference type="Proteomes" id="UP001208912"/>
    </source>
</evidence>
<organism evidence="2 3">
    <name type="scientific">Leptospira soteropolitanensis</name>
    <dbReference type="NCBI Taxonomy" id="2950025"/>
    <lineage>
        <taxon>Bacteria</taxon>
        <taxon>Pseudomonadati</taxon>
        <taxon>Spirochaetota</taxon>
        <taxon>Spirochaetia</taxon>
        <taxon>Leptospirales</taxon>
        <taxon>Leptospiraceae</taxon>
        <taxon>Leptospira</taxon>
    </lineage>
</organism>
<evidence type="ECO:0000313" key="2">
    <source>
        <dbReference type="EMBL" id="MCW7529798.1"/>
    </source>
</evidence>
<evidence type="ECO:0000313" key="1">
    <source>
        <dbReference type="EMBL" id="MCW7526090.1"/>
    </source>
</evidence>
<accession>A0AAW5VDE6</accession>
<dbReference type="EMBL" id="JAMQPM010000002">
    <property type="protein sequence ID" value="MCW7526090.1"/>
    <property type="molecule type" value="Genomic_DNA"/>
</dbReference>
<dbReference type="Proteomes" id="UP001208540">
    <property type="component" value="Unassembled WGS sequence"/>
</dbReference>
<proteinExistence type="predicted"/>
<dbReference type="RefSeq" id="WP_265351368.1">
    <property type="nucleotide sequence ID" value="NZ_JAMQPL010000002.1"/>
</dbReference>
<protein>
    <submittedName>
        <fullName evidence="2">Uncharacterized protein</fullName>
    </submittedName>
</protein>
<comment type="caution">
    <text evidence="2">The sequence shown here is derived from an EMBL/GenBank/DDBJ whole genome shotgun (WGS) entry which is preliminary data.</text>
</comment>
<keyword evidence="4" id="KW-1185">Reference proteome</keyword>
<sequence>MENPSVLIDLGLKTSKGESLLGGFNHKLKVRITDKSQTVYYDEVAIENRQEIYIDSIPFLVTSFWSNYPSRILKLEKKVRRAEAESLDIQLGLDYNNN</sequence>
<reference evidence="2 4" key="1">
    <citation type="submission" date="2022-06" db="EMBL/GenBank/DDBJ databases">
        <title>Leptospira isolates from biofilms formed at urban environments.</title>
        <authorList>
            <person name="Ribeiro P.S."/>
            <person name="Sousa T."/>
            <person name="Carvalho N."/>
            <person name="Aburjaile F."/>
            <person name="Neves F."/>
            <person name="Oliveira D."/>
            <person name="Blanco L."/>
            <person name="Lima J."/>
            <person name="Costa F."/>
            <person name="Brenig B."/>
            <person name="Soares S."/>
            <person name="Ramos R."/>
            <person name="Goes-Neto A."/>
            <person name="Matiuzzi M."/>
            <person name="Azevedo V."/>
            <person name="Ristow P."/>
        </authorList>
    </citation>
    <scope>NUCLEOTIDE SEQUENCE</scope>
    <source>
        <strain evidence="1 4">VSF19</strain>
        <strain evidence="2">VSF20</strain>
    </source>
</reference>
<gene>
    <name evidence="1" type="ORF">ND861_07025</name>
    <name evidence="2" type="ORF">ND862_06210</name>
</gene>
<evidence type="ECO:0000313" key="3">
    <source>
        <dbReference type="Proteomes" id="UP001208540"/>
    </source>
</evidence>
<dbReference type="AlphaFoldDB" id="A0AAW5VDE6"/>
<dbReference type="EMBL" id="JAMQPL010000002">
    <property type="protein sequence ID" value="MCW7529798.1"/>
    <property type="molecule type" value="Genomic_DNA"/>
</dbReference>
<name>A0AAW5VDE6_9LEPT</name>